<evidence type="ECO:0008006" key="6">
    <source>
        <dbReference type="Google" id="ProtNLM"/>
    </source>
</evidence>
<evidence type="ECO:0000256" key="2">
    <source>
        <dbReference type="ARBA" id="ARBA00022723"/>
    </source>
</evidence>
<dbReference type="AlphaFoldDB" id="C1FFE0"/>
<dbReference type="OMA" id="FQAQLGC"/>
<dbReference type="RefSeq" id="XP_002508095.1">
    <property type="nucleotide sequence ID" value="XM_002508049.1"/>
</dbReference>
<dbReference type="InParanoid" id="C1FFE0"/>
<dbReference type="GO" id="GO:0046872">
    <property type="term" value="F:metal ion binding"/>
    <property type="evidence" value="ECO:0007669"/>
    <property type="project" value="UniProtKB-KW"/>
</dbReference>
<dbReference type="SUPFAM" id="SSF47188">
    <property type="entry name" value="Hemerythrin-like"/>
    <property type="match status" value="1"/>
</dbReference>
<sequence>MRNWSVAPPHYVGNARFVCICVDRSAQRRAKEFQDLYFDGGKVLNTFIDCREDFPTFQAQLGCQGLIVLDANGIFATSKSPPFLQFRGQAFEYVEKLLRQLAKEESHSVDKEGGSLEAQAPMRPPPAVACCDGSCARTTDDTDAVAPQSYDLPSTGHDAMDAEHAELTAAMIAATSLSTLAAVTTLRDIFAAHASHEERLMRDSLFGESHHAEFSVVESHAKDHAAICDAATHAMKEADVDGIVQKASVRALCARIVEHAEMYDALYEGRLAVAM</sequence>
<accession>C1FFE0</accession>
<evidence type="ECO:0000313" key="5">
    <source>
        <dbReference type="Proteomes" id="UP000002009"/>
    </source>
</evidence>
<keyword evidence="3" id="KW-0408">Iron</keyword>
<evidence type="ECO:0000256" key="1">
    <source>
        <dbReference type="ARBA" id="ARBA00010587"/>
    </source>
</evidence>
<evidence type="ECO:0000256" key="3">
    <source>
        <dbReference type="ARBA" id="ARBA00023004"/>
    </source>
</evidence>
<dbReference type="KEGG" id="mis:MICPUN_60482"/>
<dbReference type="EMBL" id="CP001575">
    <property type="protein sequence ID" value="ACO69353.1"/>
    <property type="molecule type" value="Genomic_DNA"/>
</dbReference>
<gene>
    <name evidence="4" type="ORF">MICPUN_60482</name>
</gene>
<comment type="similarity">
    <text evidence="1">Belongs to the hemerythrin family.</text>
</comment>
<keyword evidence="5" id="KW-1185">Reference proteome</keyword>
<dbReference type="OrthoDB" id="568338at2759"/>
<reference evidence="4 5" key="1">
    <citation type="journal article" date="2009" name="Science">
        <title>Green evolution and dynamic adaptations revealed by genomes of the marine picoeukaryotes Micromonas.</title>
        <authorList>
            <person name="Worden A.Z."/>
            <person name="Lee J.H."/>
            <person name="Mock T."/>
            <person name="Rouze P."/>
            <person name="Simmons M.P."/>
            <person name="Aerts A.L."/>
            <person name="Allen A.E."/>
            <person name="Cuvelier M.L."/>
            <person name="Derelle E."/>
            <person name="Everett M.V."/>
            <person name="Foulon E."/>
            <person name="Grimwood J."/>
            <person name="Gundlach H."/>
            <person name="Henrissat B."/>
            <person name="Napoli C."/>
            <person name="McDonald S.M."/>
            <person name="Parker M.S."/>
            <person name="Rombauts S."/>
            <person name="Salamov A."/>
            <person name="Von Dassow P."/>
            <person name="Badger J.H."/>
            <person name="Coutinho P.M."/>
            <person name="Demir E."/>
            <person name="Dubchak I."/>
            <person name="Gentemann C."/>
            <person name="Eikrem W."/>
            <person name="Gready J.E."/>
            <person name="John U."/>
            <person name="Lanier W."/>
            <person name="Lindquist E.A."/>
            <person name="Lucas S."/>
            <person name="Mayer K.F."/>
            <person name="Moreau H."/>
            <person name="Not F."/>
            <person name="Otillar R."/>
            <person name="Panaud O."/>
            <person name="Pangilinan J."/>
            <person name="Paulsen I."/>
            <person name="Piegu B."/>
            <person name="Poliakov A."/>
            <person name="Robbens S."/>
            <person name="Schmutz J."/>
            <person name="Toulza E."/>
            <person name="Wyss T."/>
            <person name="Zelensky A."/>
            <person name="Zhou K."/>
            <person name="Armbrust E.V."/>
            <person name="Bhattacharya D."/>
            <person name="Goodenough U.W."/>
            <person name="Van de Peer Y."/>
            <person name="Grigoriev I.V."/>
        </authorList>
    </citation>
    <scope>NUCLEOTIDE SEQUENCE [LARGE SCALE GENOMIC DNA]</scope>
    <source>
        <strain evidence="5">RCC299 / NOUM17</strain>
    </source>
</reference>
<keyword evidence="2" id="KW-0479">Metal-binding</keyword>
<dbReference type="Gene3D" id="1.20.120.50">
    <property type="entry name" value="Hemerythrin-like"/>
    <property type="match status" value="1"/>
</dbReference>
<dbReference type="GeneID" id="8245447"/>
<name>C1FFE0_MICCC</name>
<dbReference type="InterPro" id="IPR035938">
    <property type="entry name" value="Hemerythrin-like_sf"/>
</dbReference>
<protein>
    <recommendedName>
        <fullName evidence="6">Hemerythrin-like domain-containing protein</fullName>
    </recommendedName>
</protein>
<proteinExistence type="inferred from homology"/>
<dbReference type="Proteomes" id="UP000002009">
    <property type="component" value="Chromosome 8"/>
</dbReference>
<evidence type="ECO:0000313" key="4">
    <source>
        <dbReference type="EMBL" id="ACO69353.1"/>
    </source>
</evidence>
<organism evidence="4 5">
    <name type="scientific">Micromonas commoda (strain RCC299 / NOUM17 / CCMP2709)</name>
    <name type="common">Picoplanktonic green alga</name>
    <dbReference type="NCBI Taxonomy" id="296587"/>
    <lineage>
        <taxon>Eukaryota</taxon>
        <taxon>Viridiplantae</taxon>
        <taxon>Chlorophyta</taxon>
        <taxon>Mamiellophyceae</taxon>
        <taxon>Mamiellales</taxon>
        <taxon>Mamiellaceae</taxon>
        <taxon>Micromonas</taxon>
    </lineage>
</organism>